<feature type="domain" description="HNH nuclease" evidence="1">
    <location>
        <begin position="56"/>
        <end position="103"/>
    </location>
</feature>
<comment type="caution">
    <text evidence="2">The sequence shown here is derived from an EMBL/GenBank/DDBJ whole genome shotgun (WGS) entry which is preliminary data.</text>
</comment>
<dbReference type="Gene3D" id="3.90.75.20">
    <property type="match status" value="1"/>
</dbReference>
<dbReference type="InterPro" id="IPR003615">
    <property type="entry name" value="HNH_nuc"/>
</dbReference>
<dbReference type="Proteomes" id="UP001470230">
    <property type="component" value="Unassembled WGS sequence"/>
</dbReference>
<protein>
    <recommendedName>
        <fullName evidence="1">HNH nuclease domain-containing protein</fullName>
    </recommendedName>
</protein>
<gene>
    <name evidence="2" type="ORF">M9Y10_024757</name>
</gene>
<sequence>MTTDQVIDFVPLTDFDDYEILNQYPYTVRRKNNHRIISEYTDEYGYIRIYLNCKSYKKHVIIAKQFIPNDDPEHNTEIDHINHDKTDNRIENLRWVSSSKNNRNRSVYNGVQSYYEAEISDESMKVDFYKTINEVHQFEKYYYYNGKFYYDNDVNYRVLNENISKSGYKYVNMRDTNNKFVSVYIHKFLKQHDLI</sequence>
<organism evidence="2 3">
    <name type="scientific">Tritrichomonas musculus</name>
    <dbReference type="NCBI Taxonomy" id="1915356"/>
    <lineage>
        <taxon>Eukaryota</taxon>
        <taxon>Metamonada</taxon>
        <taxon>Parabasalia</taxon>
        <taxon>Tritrichomonadida</taxon>
        <taxon>Tritrichomonadidae</taxon>
        <taxon>Tritrichomonas</taxon>
    </lineage>
</organism>
<proteinExistence type="predicted"/>
<dbReference type="EMBL" id="JAPFFF010000034">
    <property type="protein sequence ID" value="KAK8843694.1"/>
    <property type="molecule type" value="Genomic_DNA"/>
</dbReference>
<evidence type="ECO:0000259" key="1">
    <source>
        <dbReference type="Pfam" id="PF13392"/>
    </source>
</evidence>
<dbReference type="Pfam" id="PF13392">
    <property type="entry name" value="HNH_3"/>
    <property type="match status" value="1"/>
</dbReference>
<dbReference type="SUPFAM" id="SSF54060">
    <property type="entry name" value="His-Me finger endonucleases"/>
    <property type="match status" value="1"/>
</dbReference>
<dbReference type="InterPro" id="IPR044925">
    <property type="entry name" value="His-Me_finger_sf"/>
</dbReference>
<reference evidence="2 3" key="1">
    <citation type="submission" date="2024-04" db="EMBL/GenBank/DDBJ databases">
        <title>Tritrichomonas musculus Genome.</title>
        <authorList>
            <person name="Alves-Ferreira E."/>
            <person name="Grigg M."/>
            <person name="Lorenzi H."/>
            <person name="Galac M."/>
        </authorList>
    </citation>
    <scope>NUCLEOTIDE SEQUENCE [LARGE SCALE GENOMIC DNA]</scope>
    <source>
        <strain evidence="2 3">EAF2021</strain>
    </source>
</reference>
<name>A0ABR2HC06_9EUKA</name>
<keyword evidence="3" id="KW-1185">Reference proteome</keyword>
<evidence type="ECO:0000313" key="2">
    <source>
        <dbReference type="EMBL" id="KAK8843694.1"/>
    </source>
</evidence>
<evidence type="ECO:0000313" key="3">
    <source>
        <dbReference type="Proteomes" id="UP001470230"/>
    </source>
</evidence>
<accession>A0ABR2HC06</accession>